<name>A0ABQ2NDJ2_9ACTN</name>
<protein>
    <recommendedName>
        <fullName evidence="3">DUF4393 domain-containing protein</fullName>
    </recommendedName>
</protein>
<dbReference type="Pfam" id="PF14337">
    <property type="entry name" value="Abi_alpha"/>
    <property type="match status" value="1"/>
</dbReference>
<dbReference type="Proteomes" id="UP000655410">
    <property type="component" value="Unassembled WGS sequence"/>
</dbReference>
<gene>
    <name evidence="1" type="ORF">GCM10011584_33640</name>
</gene>
<sequence>MGIFDQVAGAVRAMPGGAFPAQLIEQVGRIAAAAEQAALRALADRLLSAASTRLDVPALPAPATRAVTPARPRAAGTPETPAALLDDLLARAMRGSTETGDEDYHRKLLRQLVPDEARIFASLAAGRPSPTVSVYRRGNGDPVLRYASLIGRTAAVTVPSRTPAYLAHLLHVGLAELGPEDPEQAAGYELVLAERAVRDALREGQLGKVPAKVVRGTIRLSPVGRELWDVARPEGS</sequence>
<evidence type="ECO:0000313" key="2">
    <source>
        <dbReference type="Proteomes" id="UP000655410"/>
    </source>
</evidence>
<keyword evidence="2" id="KW-1185">Reference proteome</keyword>
<evidence type="ECO:0008006" key="3">
    <source>
        <dbReference type="Google" id="ProtNLM"/>
    </source>
</evidence>
<evidence type="ECO:0000313" key="1">
    <source>
        <dbReference type="EMBL" id="GGO93894.1"/>
    </source>
</evidence>
<dbReference type="EMBL" id="BMNI01000015">
    <property type="protein sequence ID" value="GGO93894.1"/>
    <property type="molecule type" value="Genomic_DNA"/>
</dbReference>
<organism evidence="1 2">
    <name type="scientific">Nocardioides phosphati</name>
    <dbReference type="NCBI Taxonomy" id="1867775"/>
    <lineage>
        <taxon>Bacteria</taxon>
        <taxon>Bacillati</taxon>
        <taxon>Actinomycetota</taxon>
        <taxon>Actinomycetes</taxon>
        <taxon>Propionibacteriales</taxon>
        <taxon>Nocardioidaceae</taxon>
        <taxon>Nocardioides</taxon>
    </lineage>
</organism>
<dbReference type="RefSeq" id="WP_188785200.1">
    <property type="nucleotide sequence ID" value="NZ_BMNI01000015.1"/>
</dbReference>
<comment type="caution">
    <text evidence="1">The sequence shown here is derived from an EMBL/GenBank/DDBJ whole genome shotgun (WGS) entry which is preliminary data.</text>
</comment>
<dbReference type="InterPro" id="IPR025506">
    <property type="entry name" value="Abi_alpha"/>
</dbReference>
<reference evidence="2" key="1">
    <citation type="journal article" date="2019" name="Int. J. Syst. Evol. Microbiol.">
        <title>The Global Catalogue of Microorganisms (GCM) 10K type strain sequencing project: providing services to taxonomists for standard genome sequencing and annotation.</title>
        <authorList>
            <consortium name="The Broad Institute Genomics Platform"/>
            <consortium name="The Broad Institute Genome Sequencing Center for Infectious Disease"/>
            <person name="Wu L."/>
            <person name="Ma J."/>
        </authorList>
    </citation>
    <scope>NUCLEOTIDE SEQUENCE [LARGE SCALE GENOMIC DNA]</scope>
    <source>
        <strain evidence="2">CGMCC 4.7371</strain>
    </source>
</reference>
<proteinExistence type="predicted"/>
<accession>A0ABQ2NDJ2</accession>
<dbReference type="Gene3D" id="3.30.110.190">
    <property type="match status" value="1"/>
</dbReference>